<gene>
    <name evidence="9" type="ORF">SAMN05443244_0955</name>
</gene>
<dbReference type="Pfam" id="PF20703">
    <property type="entry name" value="nSTAND1"/>
    <property type="match status" value="1"/>
</dbReference>
<dbReference type="AlphaFoldDB" id="A0A1H4K2B9"/>
<dbReference type="OrthoDB" id="192618at2"/>
<evidence type="ECO:0000256" key="2">
    <source>
        <dbReference type="ARBA" id="ARBA00022475"/>
    </source>
</evidence>
<dbReference type="InterPro" id="IPR051791">
    <property type="entry name" value="Pra-immunoreactive"/>
</dbReference>
<keyword evidence="2" id="KW-1003">Cell membrane</keyword>
<dbReference type="Proteomes" id="UP000182409">
    <property type="component" value="Unassembled WGS sequence"/>
</dbReference>
<dbReference type="Pfam" id="PF06271">
    <property type="entry name" value="RDD"/>
    <property type="match status" value="1"/>
</dbReference>
<feature type="transmembrane region" description="Helical" evidence="6">
    <location>
        <begin position="732"/>
        <end position="752"/>
    </location>
</feature>
<dbReference type="GO" id="GO:0005886">
    <property type="term" value="C:plasma membrane"/>
    <property type="evidence" value="ECO:0007669"/>
    <property type="project" value="UniProtKB-SubCell"/>
</dbReference>
<feature type="transmembrane region" description="Helical" evidence="6">
    <location>
        <begin position="495"/>
        <end position="515"/>
    </location>
</feature>
<dbReference type="EMBL" id="FNSD01000001">
    <property type="protein sequence ID" value="SEB52436.1"/>
    <property type="molecule type" value="Genomic_DNA"/>
</dbReference>
<evidence type="ECO:0000256" key="1">
    <source>
        <dbReference type="ARBA" id="ARBA00004651"/>
    </source>
</evidence>
<dbReference type="PANTHER" id="PTHR36115:SF6">
    <property type="entry name" value="PROLINE-RICH ANTIGEN HOMOLOG"/>
    <property type="match status" value="1"/>
</dbReference>
<evidence type="ECO:0000259" key="8">
    <source>
        <dbReference type="Pfam" id="PF20703"/>
    </source>
</evidence>
<dbReference type="SUPFAM" id="SSF52540">
    <property type="entry name" value="P-loop containing nucleoside triphosphate hydrolases"/>
    <property type="match status" value="1"/>
</dbReference>
<keyword evidence="5 6" id="KW-0472">Membrane</keyword>
<evidence type="ECO:0000256" key="4">
    <source>
        <dbReference type="ARBA" id="ARBA00022989"/>
    </source>
</evidence>
<feature type="domain" description="Novel STAND NTPase 1" evidence="8">
    <location>
        <begin position="9"/>
        <end position="432"/>
    </location>
</feature>
<name>A0A1H4K2B9_9BACT</name>
<feature type="domain" description="RDD" evidence="7">
    <location>
        <begin position="634"/>
        <end position="794"/>
    </location>
</feature>
<feature type="transmembrane region" description="Helical" evidence="6">
    <location>
        <begin position="764"/>
        <end position="782"/>
    </location>
</feature>
<feature type="transmembrane region" description="Helical" evidence="6">
    <location>
        <begin position="648"/>
        <end position="668"/>
    </location>
</feature>
<dbReference type="InterPro" id="IPR049052">
    <property type="entry name" value="nSTAND1"/>
</dbReference>
<dbReference type="PANTHER" id="PTHR36115">
    <property type="entry name" value="PROLINE-RICH ANTIGEN HOMOLOG-RELATED"/>
    <property type="match status" value="1"/>
</dbReference>
<protein>
    <submittedName>
        <fullName evidence="9">RDD family protein</fullName>
    </submittedName>
</protein>
<organism evidence="9 10">
    <name type="scientific">Terriglobus roseus</name>
    <dbReference type="NCBI Taxonomy" id="392734"/>
    <lineage>
        <taxon>Bacteria</taxon>
        <taxon>Pseudomonadati</taxon>
        <taxon>Acidobacteriota</taxon>
        <taxon>Terriglobia</taxon>
        <taxon>Terriglobales</taxon>
        <taxon>Acidobacteriaceae</taxon>
        <taxon>Terriglobus</taxon>
    </lineage>
</organism>
<keyword evidence="4 6" id="KW-1133">Transmembrane helix</keyword>
<dbReference type="Gene3D" id="3.40.50.300">
    <property type="entry name" value="P-loop containing nucleotide triphosphate hydrolases"/>
    <property type="match status" value="1"/>
</dbReference>
<comment type="subcellular location">
    <subcellularLocation>
        <location evidence="1">Cell membrane</location>
        <topology evidence="1">Multi-pass membrane protein</topology>
    </subcellularLocation>
</comment>
<proteinExistence type="predicted"/>
<accession>A0A1H4K2B9</accession>
<evidence type="ECO:0000256" key="6">
    <source>
        <dbReference type="SAM" id="Phobius"/>
    </source>
</evidence>
<evidence type="ECO:0000313" key="10">
    <source>
        <dbReference type="Proteomes" id="UP000182409"/>
    </source>
</evidence>
<evidence type="ECO:0000259" key="7">
    <source>
        <dbReference type="Pfam" id="PF06271"/>
    </source>
</evidence>
<feature type="transmembrane region" description="Helical" evidence="6">
    <location>
        <begin position="674"/>
        <end position="696"/>
    </location>
</feature>
<sequence length="810" mass="90183">MKTVSSGNPFPGLRPFREGEEYLFFGRESQVDRMIDKLAATRFLAVVGTSGSGKSSLVSCGLKPALNRGLMAVAAETWHMVQFRPGASPLTSLAEAWAESLPLTEEELQPGCPSLVDMTEATLQMSSLGLLHLYEESHFPTGTSLLLVVDQFEEIFRYGAAANRSADTFGVTQETSAFVKLLIEAHAQRELPVYVVITMRSDFLGECSQFEGLPEAINEGQYLVPRMTRDERRDAIQGPIEVFGAEISPVLLTRLVNDVGGNPDQLSLLQHAVHRTWERWRASGGTSGPLLLEHYEAVGTMAGALDRHAEEAFKDLSEIQQKLCARIFRALTDTGTDSRGIRRPMPLRTLCAVCGSAEAEVLRVVDLMRSAHYSFLMPPPMQAVRQDTVIDITHEILMRVWLRLKDWAEDESRSAAIYRRLVESAALHKAHREALLGDPGLQASLDWYDQQQPNAAWARLYCPGFESAMQFLRLSKEERDAAEVQRDFQHRWQTVSTVLASLMAVLYLLALYRVFLTFKSIEEALNQDPANLLHHHRVLSFISYISEKLRQSLNIDPGPAAILNALLLFFVVTVVCFGSFLLVDAICKNAARRLFTPRMLHRRLIASQFEGSNASQPLTLPLQTCTTAEPVRPAGFWLRFISDLMDSVFLTVLGGFCVMTTSVVAAVAHVSSNASSNIVIIATIGFCCTCWLYPVLCIIGPARGTLGDVLCGLAVVRKDYRRCGFWRALGRTVTKTVLLSVFSGVLLAAIVLRENKSHPVTARFLLYSFLLGSLSYLFIVVFRRKRSLADRIMGTTVLRRRRRYADEVAA</sequence>
<evidence type="ECO:0000256" key="3">
    <source>
        <dbReference type="ARBA" id="ARBA00022692"/>
    </source>
</evidence>
<evidence type="ECO:0000313" key="9">
    <source>
        <dbReference type="EMBL" id="SEB52436.1"/>
    </source>
</evidence>
<evidence type="ECO:0000256" key="5">
    <source>
        <dbReference type="ARBA" id="ARBA00023136"/>
    </source>
</evidence>
<reference evidence="9 10" key="1">
    <citation type="submission" date="2016-10" db="EMBL/GenBank/DDBJ databases">
        <authorList>
            <person name="de Groot N.N."/>
        </authorList>
    </citation>
    <scope>NUCLEOTIDE SEQUENCE [LARGE SCALE GENOMIC DNA]</scope>
    <source>
        <strain evidence="9 10">AB35.6</strain>
    </source>
</reference>
<dbReference type="InterPro" id="IPR027417">
    <property type="entry name" value="P-loop_NTPase"/>
</dbReference>
<keyword evidence="3 6" id="KW-0812">Transmembrane</keyword>
<feature type="transmembrane region" description="Helical" evidence="6">
    <location>
        <begin position="561"/>
        <end position="583"/>
    </location>
</feature>
<dbReference type="InterPro" id="IPR010432">
    <property type="entry name" value="RDD"/>
</dbReference>